<evidence type="ECO:0000256" key="1">
    <source>
        <dbReference type="SAM" id="SignalP"/>
    </source>
</evidence>
<reference evidence="2 3" key="1">
    <citation type="submission" date="2014-04" db="EMBL/GenBank/DDBJ databases">
        <authorList>
            <consortium name="DOE Joint Genome Institute"/>
            <person name="Kuo A."/>
            <person name="Kohler A."/>
            <person name="Nagy L.G."/>
            <person name="Floudas D."/>
            <person name="Copeland A."/>
            <person name="Barry K.W."/>
            <person name="Cichocki N."/>
            <person name="Veneault-Fourrey C."/>
            <person name="LaButti K."/>
            <person name="Lindquist E.A."/>
            <person name="Lipzen A."/>
            <person name="Lundell T."/>
            <person name="Morin E."/>
            <person name="Murat C."/>
            <person name="Sun H."/>
            <person name="Tunlid A."/>
            <person name="Henrissat B."/>
            <person name="Grigoriev I.V."/>
            <person name="Hibbett D.S."/>
            <person name="Martin F."/>
            <person name="Nordberg H.P."/>
            <person name="Cantor M.N."/>
            <person name="Hua S.X."/>
        </authorList>
    </citation>
    <scope>NUCLEOTIDE SEQUENCE [LARGE SCALE GENOMIC DNA]</scope>
    <source>
        <strain evidence="2 3">LaAM-08-1</strain>
    </source>
</reference>
<accession>A0A0C9XJB1</accession>
<evidence type="ECO:0000313" key="3">
    <source>
        <dbReference type="Proteomes" id="UP000054477"/>
    </source>
</evidence>
<organism evidence="2 3">
    <name type="scientific">Laccaria amethystina LaAM-08-1</name>
    <dbReference type="NCBI Taxonomy" id="1095629"/>
    <lineage>
        <taxon>Eukaryota</taxon>
        <taxon>Fungi</taxon>
        <taxon>Dikarya</taxon>
        <taxon>Basidiomycota</taxon>
        <taxon>Agaricomycotina</taxon>
        <taxon>Agaricomycetes</taxon>
        <taxon>Agaricomycetidae</taxon>
        <taxon>Agaricales</taxon>
        <taxon>Agaricineae</taxon>
        <taxon>Hydnangiaceae</taxon>
        <taxon>Laccaria</taxon>
    </lineage>
</organism>
<proteinExistence type="predicted"/>
<sequence length="61" mass="6523">MELFSFVTPGALLLVATWASSSSSDLNSSAPSTSEGCVHSRLHIVDDESSLTSRRSPFTHI</sequence>
<feature type="chain" id="PRO_5002205832" description="Secreted protein" evidence="1">
    <location>
        <begin position="24"/>
        <end position="61"/>
    </location>
</feature>
<dbReference type="EMBL" id="KN838563">
    <property type="protein sequence ID" value="KIK05131.1"/>
    <property type="molecule type" value="Genomic_DNA"/>
</dbReference>
<feature type="signal peptide" evidence="1">
    <location>
        <begin position="1"/>
        <end position="23"/>
    </location>
</feature>
<protein>
    <recommendedName>
        <fullName evidence="4">Secreted protein</fullName>
    </recommendedName>
</protein>
<dbReference type="Proteomes" id="UP000054477">
    <property type="component" value="Unassembled WGS sequence"/>
</dbReference>
<keyword evidence="3" id="KW-1185">Reference proteome</keyword>
<keyword evidence="1" id="KW-0732">Signal</keyword>
<dbReference type="AlphaFoldDB" id="A0A0C9XJB1"/>
<reference evidence="3" key="2">
    <citation type="submission" date="2015-01" db="EMBL/GenBank/DDBJ databases">
        <title>Evolutionary Origins and Diversification of the Mycorrhizal Mutualists.</title>
        <authorList>
            <consortium name="DOE Joint Genome Institute"/>
            <consortium name="Mycorrhizal Genomics Consortium"/>
            <person name="Kohler A."/>
            <person name="Kuo A."/>
            <person name="Nagy L.G."/>
            <person name="Floudas D."/>
            <person name="Copeland A."/>
            <person name="Barry K.W."/>
            <person name="Cichocki N."/>
            <person name="Veneault-Fourrey C."/>
            <person name="LaButti K."/>
            <person name="Lindquist E.A."/>
            <person name="Lipzen A."/>
            <person name="Lundell T."/>
            <person name="Morin E."/>
            <person name="Murat C."/>
            <person name="Riley R."/>
            <person name="Ohm R."/>
            <person name="Sun H."/>
            <person name="Tunlid A."/>
            <person name="Henrissat B."/>
            <person name="Grigoriev I.V."/>
            <person name="Hibbett D.S."/>
            <person name="Martin F."/>
        </authorList>
    </citation>
    <scope>NUCLEOTIDE SEQUENCE [LARGE SCALE GENOMIC DNA]</scope>
    <source>
        <strain evidence="3">LaAM-08-1</strain>
    </source>
</reference>
<feature type="non-terminal residue" evidence="2">
    <location>
        <position position="61"/>
    </location>
</feature>
<evidence type="ECO:0000313" key="2">
    <source>
        <dbReference type="EMBL" id="KIK05131.1"/>
    </source>
</evidence>
<dbReference type="HOGENOM" id="CLU_2928981_0_0_1"/>
<gene>
    <name evidence="2" type="ORF">K443DRAFT_675427</name>
</gene>
<evidence type="ECO:0008006" key="4">
    <source>
        <dbReference type="Google" id="ProtNLM"/>
    </source>
</evidence>
<name>A0A0C9XJB1_9AGAR</name>